<dbReference type="Proteomes" id="UP001054945">
    <property type="component" value="Unassembled WGS sequence"/>
</dbReference>
<reference evidence="2 3" key="1">
    <citation type="submission" date="2021-06" db="EMBL/GenBank/DDBJ databases">
        <title>Caerostris extrusa draft genome.</title>
        <authorList>
            <person name="Kono N."/>
            <person name="Arakawa K."/>
        </authorList>
    </citation>
    <scope>NUCLEOTIDE SEQUENCE [LARGE SCALE GENOMIC DNA]</scope>
</reference>
<sequence length="160" mass="18066">MVPQPTDSIQRLSDEWESIPQPSTTHQHSLGLPYSPTVIPHCNGSPYQSVVPSYNGAISSNAILPFRPIAERSPRLDAPNQDDDQPLDLTVKFKREDDGHLREHDNVTPSSPPSNHCDSEALNLSQRSSRTPPKYQVRILSIVAEVHLMIRFRKKQQQQQ</sequence>
<evidence type="ECO:0000313" key="3">
    <source>
        <dbReference type="Proteomes" id="UP001054945"/>
    </source>
</evidence>
<keyword evidence="3" id="KW-1185">Reference proteome</keyword>
<feature type="region of interest" description="Disordered" evidence="1">
    <location>
        <begin position="95"/>
        <end position="119"/>
    </location>
</feature>
<name>A0AAV4U9B8_CAEEX</name>
<evidence type="ECO:0000313" key="2">
    <source>
        <dbReference type="EMBL" id="GIY54366.1"/>
    </source>
</evidence>
<proteinExistence type="predicted"/>
<dbReference type="GO" id="GO:0003677">
    <property type="term" value="F:DNA binding"/>
    <property type="evidence" value="ECO:0007669"/>
    <property type="project" value="UniProtKB-KW"/>
</dbReference>
<gene>
    <name evidence="2" type="primary">zag-1</name>
    <name evidence="2" type="ORF">CEXT_27851</name>
</gene>
<accession>A0AAV4U9B8</accession>
<protein>
    <submittedName>
        <fullName evidence="2">Zinc finger E-box-binding homeobox protein zag-1</fullName>
    </submittedName>
</protein>
<evidence type="ECO:0000256" key="1">
    <source>
        <dbReference type="SAM" id="MobiDB-lite"/>
    </source>
</evidence>
<organism evidence="2 3">
    <name type="scientific">Caerostris extrusa</name>
    <name type="common">Bark spider</name>
    <name type="synonym">Caerostris bankana</name>
    <dbReference type="NCBI Taxonomy" id="172846"/>
    <lineage>
        <taxon>Eukaryota</taxon>
        <taxon>Metazoa</taxon>
        <taxon>Ecdysozoa</taxon>
        <taxon>Arthropoda</taxon>
        <taxon>Chelicerata</taxon>
        <taxon>Arachnida</taxon>
        <taxon>Araneae</taxon>
        <taxon>Araneomorphae</taxon>
        <taxon>Entelegynae</taxon>
        <taxon>Araneoidea</taxon>
        <taxon>Araneidae</taxon>
        <taxon>Caerostris</taxon>
    </lineage>
</organism>
<keyword evidence="2" id="KW-0238">DNA-binding</keyword>
<feature type="compositionally biased region" description="Polar residues" evidence="1">
    <location>
        <begin position="107"/>
        <end position="119"/>
    </location>
</feature>
<feature type="compositionally biased region" description="Basic and acidic residues" evidence="1">
    <location>
        <begin position="95"/>
        <end position="106"/>
    </location>
</feature>
<keyword evidence="2" id="KW-0371">Homeobox</keyword>
<comment type="caution">
    <text evidence="2">The sequence shown here is derived from an EMBL/GenBank/DDBJ whole genome shotgun (WGS) entry which is preliminary data.</text>
</comment>
<dbReference type="AlphaFoldDB" id="A0AAV4U9B8"/>
<dbReference type="EMBL" id="BPLR01012508">
    <property type="protein sequence ID" value="GIY54366.1"/>
    <property type="molecule type" value="Genomic_DNA"/>
</dbReference>